<feature type="compositionally biased region" description="Basic residues" evidence="1">
    <location>
        <begin position="168"/>
        <end position="179"/>
    </location>
</feature>
<name>A0ABR3WTX3_9PEZI</name>
<feature type="compositionally biased region" description="Low complexity" evidence="1">
    <location>
        <begin position="268"/>
        <end position="281"/>
    </location>
</feature>
<evidence type="ECO:0000313" key="3">
    <source>
        <dbReference type="Proteomes" id="UP001583177"/>
    </source>
</evidence>
<feature type="compositionally biased region" description="Basic and acidic residues" evidence="1">
    <location>
        <begin position="21"/>
        <end position="32"/>
    </location>
</feature>
<gene>
    <name evidence="2" type="ORF">Daus18300_006605</name>
</gene>
<proteinExistence type="predicted"/>
<evidence type="ECO:0000256" key="1">
    <source>
        <dbReference type="SAM" id="MobiDB-lite"/>
    </source>
</evidence>
<feature type="compositionally biased region" description="Basic and acidic residues" evidence="1">
    <location>
        <begin position="79"/>
        <end position="109"/>
    </location>
</feature>
<organism evidence="2 3">
    <name type="scientific">Diaporthe australafricana</name>
    <dbReference type="NCBI Taxonomy" id="127596"/>
    <lineage>
        <taxon>Eukaryota</taxon>
        <taxon>Fungi</taxon>
        <taxon>Dikarya</taxon>
        <taxon>Ascomycota</taxon>
        <taxon>Pezizomycotina</taxon>
        <taxon>Sordariomycetes</taxon>
        <taxon>Sordariomycetidae</taxon>
        <taxon>Diaporthales</taxon>
        <taxon>Diaporthaceae</taxon>
        <taxon>Diaporthe</taxon>
    </lineage>
</organism>
<feature type="compositionally biased region" description="Low complexity" evidence="1">
    <location>
        <begin position="46"/>
        <end position="57"/>
    </location>
</feature>
<sequence>MRQLFWRLNIQQYRNKKYKNKDKAGEFVEKRGRSPSYDLGIDTDVGGAASASRDAAGTPDTPRSSTVINLTDFPFGKNPDLRESQSHPTNERKISEDLYRVPDSPDPRTLRPQNQPTFAPMSTGIGSGGRQVAPVANMEPSTTRARGGGKGSARMSSKRAGKQPAGQRKSRISPRKQKLRSMADRATDEEVNAALQSPERNPSPEIVGGPAPAETNNVVTSDIIPPWSRGPANPYRATVSDVPDEDFFSINGIVRQLNSEPGRDSIDPSNSANHAAPSAQATMAEAAPRPSIEVKSASASRQPSPIPHISSSVPAEGREVVDEVIRDAPPAPPVGQARVEFLYRAVCRYPERQRFSWKPEGSFRNKTLAKLEDELPVHLDWSQFRYLHFRLSAPNTRADQMVCRGREDQFDALKRYLAGFIRDCIADAPCGQTVFVEIDIEPLADVDSLKKSTDMEVMDFDW</sequence>
<dbReference type="EMBL" id="JAWRVE010000053">
    <property type="protein sequence ID" value="KAL1866902.1"/>
    <property type="molecule type" value="Genomic_DNA"/>
</dbReference>
<keyword evidence="3" id="KW-1185">Reference proteome</keyword>
<feature type="region of interest" description="Disordered" evidence="1">
    <location>
        <begin position="258"/>
        <end position="315"/>
    </location>
</feature>
<accession>A0ABR3WTX3</accession>
<reference evidence="2 3" key="1">
    <citation type="journal article" date="2024" name="IMA Fungus">
        <title>IMA Genome - F19 : A genome assembly and annotation guide to empower mycologists, including annotated draft genome sequences of Ceratocystis pirilliformis, Diaporthe australafricana, Fusarium ophioides, Paecilomyces lecythidis, and Sporothrix stenoceras.</title>
        <authorList>
            <person name="Aylward J."/>
            <person name="Wilson A.M."/>
            <person name="Visagie C.M."/>
            <person name="Spraker J."/>
            <person name="Barnes I."/>
            <person name="Buitendag C."/>
            <person name="Ceriani C."/>
            <person name="Del Mar Angel L."/>
            <person name="du Plessis D."/>
            <person name="Fuchs T."/>
            <person name="Gasser K."/>
            <person name="Kramer D."/>
            <person name="Li W."/>
            <person name="Munsamy K."/>
            <person name="Piso A."/>
            <person name="Price J.L."/>
            <person name="Sonnekus B."/>
            <person name="Thomas C."/>
            <person name="van der Nest A."/>
            <person name="van Dijk A."/>
            <person name="van Heerden A."/>
            <person name="van Vuuren N."/>
            <person name="Yilmaz N."/>
            <person name="Duong T.A."/>
            <person name="van der Merwe N.A."/>
            <person name="Wingfield M.J."/>
            <person name="Wingfield B.D."/>
        </authorList>
    </citation>
    <scope>NUCLEOTIDE SEQUENCE [LARGE SCALE GENOMIC DNA]</scope>
    <source>
        <strain evidence="2 3">CMW 18300</strain>
    </source>
</reference>
<dbReference type="Proteomes" id="UP001583177">
    <property type="component" value="Unassembled WGS sequence"/>
</dbReference>
<comment type="caution">
    <text evidence="2">The sequence shown here is derived from an EMBL/GenBank/DDBJ whole genome shotgun (WGS) entry which is preliminary data.</text>
</comment>
<feature type="region of interest" description="Disordered" evidence="1">
    <location>
        <begin position="20"/>
        <end position="238"/>
    </location>
</feature>
<evidence type="ECO:0000313" key="2">
    <source>
        <dbReference type="EMBL" id="KAL1866902.1"/>
    </source>
</evidence>
<protein>
    <submittedName>
        <fullName evidence="2">Uncharacterized protein</fullName>
    </submittedName>
</protein>